<feature type="compositionally biased region" description="Acidic residues" evidence="1">
    <location>
        <begin position="1900"/>
        <end position="1911"/>
    </location>
</feature>
<dbReference type="OrthoDB" id="205993at2759"/>
<reference evidence="2 3" key="1">
    <citation type="submission" date="2020-04" db="EMBL/GenBank/DDBJ databases">
        <title>Perkinsus olseni comparative genomics.</title>
        <authorList>
            <person name="Bogema D.R."/>
        </authorList>
    </citation>
    <scope>NUCLEOTIDE SEQUENCE [LARGE SCALE GENOMIC DNA]</scope>
    <source>
        <strain evidence="2">00978-12</strain>
    </source>
</reference>
<name>A0A7J6N8N9_PEROL</name>
<feature type="compositionally biased region" description="Basic residues" evidence="1">
    <location>
        <begin position="1518"/>
        <end position="1534"/>
    </location>
</feature>
<feature type="region of interest" description="Disordered" evidence="1">
    <location>
        <begin position="411"/>
        <end position="430"/>
    </location>
</feature>
<sequence length="1963" mass="220942">MLRNVNYGFLNANVGLVLGDGLDVTVDRTYDPFEPDHIDKQTIDGSADFVVRIFNMQCRSLPERMSTKLRICWAGTVYETGWRWSADPQWTSEPIRFMWHYKPSPNNKRGIAGKFVKVDVIQKLPDGSECCRGTVKVSMLTIATGPMHHDIGLEPPLSEEDDDGHDHLHHHEHTTDVQHAERPKAMTPAAKLAESGVGSSRLVMSIKMAQQGKIYLQTQEASIDFGSGHEGYPEVATPPCDDDSAMGPSYIASSELVPEQPGEAPSLVFDGTRDLVEGSQHTGRHYLLAYNITGLTSYPQTPAPPPPTLPDSPAGPIPQSLDQLSDHVFPGNLFSTWTPCVQEPEWDNTDGQLPLVCLKTSMTYLRTESLLLRLYSSINLSPDKRVKFRGETWIPLAKIYEVNEWGRNAMSSANSDSDQSASNQGNSPPFIERTMTQKLWNHGRHVGLLTMHFRITAMPRYRQLAAGVHIGNGFIARTSAIVRDERPGRAMSGTQSPCDDAALRRMPDKLRRVFYLSERLLSPNETKPFGESQKTEKLVLELADAFSVSDKQSMKSFIYSSDRNLLKAQGMMMDLIHQSVAMLSYTTGGIQWGLQQAYCRLLQALIVRGELEALSQLPPPPSGYTSHVEARRDLLKYRENKAQKVSLGPGDPGYLDETQIAALEWFETRMNCCRRWQDTIYTLAVFALRTIDSGRRGYNLYEVSPDMIPMLYARLYFLVPELGRTVADCLLSKEEEDMDIAEWRGSSYSLMRASLHSNRVWVPQAKDIQLLFDLTDFHNGLNEYFGLTEHGWVRVKRRLLQIQVHALIGEKSLWRARMRKRKTTFLLFVKCWCKYVSEVVVDQNQLADLWKYLPGYRTLLKGVFLCMKYHKRVDHYPDALVDCAASVLRNTQTLSCIVKIMFHSTNVYNQKAVACAMKMIHFLFLSLLVRHASLPGDFDMNFLLHGIDMLLECDIARNMHNVLWLIYQHWGLFAGPVSTMSGRSLVTDHLLGKHFDRLLLHWSWFVRQRFILLLLFRVGPLVDPPPLDSAPSAEQNPSASTTRANDQVGYYKWRCVVTELVARQLARYGLTDVIKDLSLRGGNASSNDAKSSSAAASAGGMFRMPVPARTGQVPKREYHFQVPPDVTPLQAKEVPLVETEWTKQMQHHDLWRMLPSVSERIRCLPQFELTDFVELDRGVDDFSNPELDEQRQINKQLRLAEEGLVEGPLPAAVAADDEDNADELLVEDSPRRYKNVFAAAMDSDDDDDDNTSSSDEEEEEEDVAPQLVKPMAQAGGKKAQQKQPQKKKTSPPQQRKKAKASKAGEERGSPASTAPAASDPLLKIARRNLNPETEIKRIFGSEAYTLRVRAENATGHPHNRIINYPRGMGSATAARSSANLKKKSWLLHDWPMNQEEEMWPTPAAVQDSTLMMKVYSPSGDSTSSGEQRTQFYLEPSKSYLKSMDTYCEIVASSDVDSLIYFLQKNPFHLHSILAVTDLYREHREFELAGKLLRRGLYVLQCSTHPLFDPFMESGGGQRNKKEHSGKRRHRKGKHPNAEKEPGLVASLRLSEDDPYYCFTILALRTLLVHGLLLAGQGCTRTALEVFKLLLLMDDEQDRVHALMHIDTYAIRSHEYDWLHRFVASFVPPPPAAHDGVYYSALDSAMPNFAFSEALARYQQLPTADEASAAVKRVTAEDLRRAIIIENASTGDSALDASVALMKAILLFPYTVRTLLIAMSTPLSGDGHKPWEDLFRNPPFSDARTYFMHEKFGSIHLLLTEAYAEKAWQLWKPAQLQDWLFSASQRLIELSPDLEGVRRRWSTSTLPDLVGEVAADTCLLLCTPRCRYADISKSEFTVNSPHAAKGALQKPIIRTYGADLRRGGSGDSRANVSLDSNALVAFVQSLMPWSRVDYTGTEAEPQPDGEAEEDGLVNDLGDRRDLEDDDEDPIIQRILLDEAADDQRRGRRAPSSSSDSAVEDIQMD</sequence>
<evidence type="ECO:0000313" key="3">
    <source>
        <dbReference type="Proteomes" id="UP000541610"/>
    </source>
</evidence>
<proteinExistence type="predicted"/>
<feature type="region of interest" description="Disordered" evidence="1">
    <location>
        <begin position="1510"/>
        <end position="1538"/>
    </location>
</feature>
<dbReference type="InterPro" id="IPR006994">
    <property type="entry name" value="TCF25/Rqc1"/>
</dbReference>
<feature type="compositionally biased region" description="Basic and acidic residues" evidence="1">
    <location>
        <begin position="173"/>
        <end position="184"/>
    </location>
</feature>
<feature type="compositionally biased region" description="Low complexity" evidence="1">
    <location>
        <begin position="411"/>
        <end position="424"/>
    </location>
</feature>
<dbReference type="Pfam" id="PF08578">
    <property type="entry name" value="DUF1765"/>
    <property type="match status" value="1"/>
</dbReference>
<feature type="compositionally biased region" description="Low complexity" evidence="1">
    <location>
        <begin position="1269"/>
        <end position="1283"/>
    </location>
</feature>
<gene>
    <name evidence="2" type="ORF">FOZ60_013838</name>
</gene>
<dbReference type="GO" id="GO:1990112">
    <property type="term" value="C:RQC complex"/>
    <property type="evidence" value="ECO:0007669"/>
    <property type="project" value="TreeGrafter"/>
</dbReference>
<feature type="compositionally biased region" description="Acidic residues" evidence="1">
    <location>
        <begin position="1242"/>
        <end position="1263"/>
    </location>
</feature>
<organism evidence="2 3">
    <name type="scientific">Perkinsus olseni</name>
    <name type="common">Perkinsus atlanticus</name>
    <dbReference type="NCBI Taxonomy" id="32597"/>
    <lineage>
        <taxon>Eukaryota</taxon>
        <taxon>Sar</taxon>
        <taxon>Alveolata</taxon>
        <taxon>Perkinsozoa</taxon>
        <taxon>Perkinsea</taxon>
        <taxon>Perkinsida</taxon>
        <taxon>Perkinsidae</taxon>
        <taxon>Perkinsus</taxon>
    </lineage>
</organism>
<feature type="region of interest" description="Disordered" evidence="1">
    <location>
        <begin position="149"/>
        <end position="193"/>
    </location>
</feature>
<dbReference type="Pfam" id="PF04910">
    <property type="entry name" value="Tcf25"/>
    <property type="match status" value="2"/>
</dbReference>
<evidence type="ECO:0000313" key="2">
    <source>
        <dbReference type="EMBL" id="KAF4680253.1"/>
    </source>
</evidence>
<dbReference type="Proteomes" id="UP000541610">
    <property type="component" value="Unassembled WGS sequence"/>
</dbReference>
<protein>
    <submittedName>
        <fullName evidence="2">Uncharacterized protein</fullName>
    </submittedName>
</protein>
<comment type="caution">
    <text evidence="2">The sequence shown here is derived from an EMBL/GenBank/DDBJ whole genome shotgun (WGS) entry which is preliminary data.</text>
</comment>
<feature type="compositionally biased region" description="Basic residues" evidence="1">
    <location>
        <begin position="1284"/>
        <end position="1300"/>
    </location>
</feature>
<dbReference type="PANTHER" id="PTHR22684:SF0">
    <property type="entry name" value="RIBOSOME QUALITY CONTROL COMPLEX SUBUNIT TCF25"/>
    <property type="match status" value="1"/>
</dbReference>
<accession>A0A7J6N8N9</accession>
<dbReference type="EMBL" id="JABANP010000630">
    <property type="protein sequence ID" value="KAF4680253.1"/>
    <property type="molecule type" value="Genomic_DNA"/>
</dbReference>
<dbReference type="PANTHER" id="PTHR22684">
    <property type="entry name" value="NULP1-RELATED"/>
    <property type="match status" value="1"/>
</dbReference>
<feature type="region of interest" description="Disordered" evidence="1">
    <location>
        <begin position="1239"/>
        <end position="1323"/>
    </location>
</feature>
<feature type="region of interest" description="Disordered" evidence="1">
    <location>
        <begin position="1894"/>
        <end position="1963"/>
    </location>
</feature>
<dbReference type="InterPro" id="IPR013887">
    <property type="entry name" value="UPF0592"/>
</dbReference>
<evidence type="ECO:0000256" key="1">
    <source>
        <dbReference type="SAM" id="MobiDB-lite"/>
    </source>
</evidence>
<feature type="compositionally biased region" description="Low complexity" evidence="1">
    <location>
        <begin position="1309"/>
        <end position="1320"/>
    </location>
</feature>